<dbReference type="InterPro" id="IPR013094">
    <property type="entry name" value="AB_hydrolase_3"/>
</dbReference>
<proteinExistence type="inferred from homology"/>
<evidence type="ECO:0000259" key="5">
    <source>
        <dbReference type="Pfam" id="PF07859"/>
    </source>
</evidence>
<protein>
    <submittedName>
        <fullName evidence="6">Alpha/beta hydrolase</fullName>
    </submittedName>
</protein>
<sequence length="355" mass="38265">MSAVGAGGHSVRSGRPGPGRDLVSERSPETGPRRTDLHPDVEAMLAALDAGFPDVTQHDPAELRDIIRARRAPLARQPDMATARDLTIDGPGGDLRLRVFVPHSPTGDSDPTLPVVVFAHGGGFVFCDLDSHDEFCRSMAQAVGVVVVAVDYRLAPEHRAPAAMEDVYRALCWTAEHIEEFGGDPDRIALAGDSAGGNLAATVSLAARDRGGPAVVAQVLLYPVIDDDLDTESYRRFGVGYYNTTAAMRWYWDQYAPEGRDSALVIPTNAASLTGLPPAVVATAELDPPCSAGEDYAKRLESAGVPVIAHRFDGLFHGFLTFPQLSLTPPAREEVWRMMREILGRESDETIWSAK</sequence>
<dbReference type="PANTHER" id="PTHR48081:SF8">
    <property type="entry name" value="ALPHA_BETA HYDROLASE FOLD-3 DOMAIN-CONTAINING PROTEIN-RELATED"/>
    <property type="match status" value="1"/>
</dbReference>
<dbReference type="Pfam" id="PF07859">
    <property type="entry name" value="Abhydrolase_3"/>
    <property type="match status" value="1"/>
</dbReference>
<feature type="active site" evidence="3">
    <location>
        <position position="194"/>
    </location>
</feature>
<organism evidence="6 7">
    <name type="scientific">Gordonia terrae</name>
    <dbReference type="NCBI Taxonomy" id="2055"/>
    <lineage>
        <taxon>Bacteria</taxon>
        <taxon>Bacillati</taxon>
        <taxon>Actinomycetota</taxon>
        <taxon>Actinomycetes</taxon>
        <taxon>Mycobacteriales</taxon>
        <taxon>Gordoniaceae</taxon>
        <taxon>Gordonia</taxon>
    </lineage>
</organism>
<evidence type="ECO:0000256" key="3">
    <source>
        <dbReference type="PROSITE-ProRule" id="PRU10038"/>
    </source>
</evidence>
<evidence type="ECO:0000256" key="2">
    <source>
        <dbReference type="ARBA" id="ARBA00022801"/>
    </source>
</evidence>
<dbReference type="SUPFAM" id="SSF53474">
    <property type="entry name" value="alpha/beta-Hydrolases"/>
    <property type="match status" value="1"/>
</dbReference>
<evidence type="ECO:0000256" key="1">
    <source>
        <dbReference type="ARBA" id="ARBA00010515"/>
    </source>
</evidence>
<dbReference type="InterPro" id="IPR050300">
    <property type="entry name" value="GDXG_lipolytic_enzyme"/>
</dbReference>
<keyword evidence="2 6" id="KW-0378">Hydrolase</keyword>
<dbReference type="InterPro" id="IPR033140">
    <property type="entry name" value="Lipase_GDXG_put_SER_AS"/>
</dbReference>
<evidence type="ECO:0000313" key="6">
    <source>
        <dbReference type="EMBL" id="AWO82994.1"/>
    </source>
</evidence>
<accession>A0AAD0K4M9</accession>
<dbReference type="Proteomes" id="UP000247118">
    <property type="component" value="Chromosome"/>
</dbReference>
<comment type="similarity">
    <text evidence="1">Belongs to the 'GDXG' lipolytic enzyme family.</text>
</comment>
<name>A0AAD0K4M9_9ACTN</name>
<feature type="domain" description="Alpha/beta hydrolase fold-3" evidence="5">
    <location>
        <begin position="116"/>
        <end position="320"/>
    </location>
</feature>
<dbReference type="InterPro" id="IPR029058">
    <property type="entry name" value="AB_hydrolase_fold"/>
</dbReference>
<dbReference type="PANTHER" id="PTHR48081">
    <property type="entry name" value="AB HYDROLASE SUPERFAMILY PROTEIN C4A8.06C"/>
    <property type="match status" value="1"/>
</dbReference>
<reference evidence="6 7" key="1">
    <citation type="submission" date="2018-05" db="EMBL/GenBank/DDBJ databases">
        <title>Complete genome sequence of Gordonia terrae NRRL B-16283.</title>
        <authorList>
            <person name="Garlena R.A."/>
            <person name="Russell D.A."/>
            <person name="Hatfull G.F."/>
        </authorList>
    </citation>
    <scope>NUCLEOTIDE SEQUENCE [LARGE SCALE GENOMIC DNA]</scope>
    <source>
        <strain evidence="6 7">NRRL B-16283</strain>
    </source>
</reference>
<dbReference type="Gene3D" id="3.40.50.1820">
    <property type="entry name" value="alpha/beta hydrolase"/>
    <property type="match status" value="1"/>
</dbReference>
<evidence type="ECO:0000313" key="7">
    <source>
        <dbReference type="Proteomes" id="UP000247118"/>
    </source>
</evidence>
<evidence type="ECO:0000256" key="4">
    <source>
        <dbReference type="SAM" id="MobiDB-lite"/>
    </source>
</evidence>
<dbReference type="InterPro" id="IPR019826">
    <property type="entry name" value="Carboxylesterase_B_AS"/>
</dbReference>
<dbReference type="AlphaFoldDB" id="A0AAD0K4M9"/>
<feature type="compositionally biased region" description="Basic and acidic residues" evidence="4">
    <location>
        <begin position="22"/>
        <end position="38"/>
    </location>
</feature>
<feature type="region of interest" description="Disordered" evidence="4">
    <location>
        <begin position="1"/>
        <end position="38"/>
    </location>
</feature>
<gene>
    <name evidence="6" type="ORF">DLJ61_05060</name>
</gene>
<dbReference type="EMBL" id="CP029604">
    <property type="protein sequence ID" value="AWO82994.1"/>
    <property type="molecule type" value="Genomic_DNA"/>
</dbReference>
<dbReference type="PROSITE" id="PS00122">
    <property type="entry name" value="CARBOXYLESTERASE_B_1"/>
    <property type="match status" value="1"/>
</dbReference>
<dbReference type="GO" id="GO:0016787">
    <property type="term" value="F:hydrolase activity"/>
    <property type="evidence" value="ECO:0007669"/>
    <property type="project" value="UniProtKB-KW"/>
</dbReference>
<dbReference type="PROSITE" id="PS01174">
    <property type="entry name" value="LIPASE_GDXG_SER"/>
    <property type="match status" value="1"/>
</dbReference>